<evidence type="ECO:0000259" key="8">
    <source>
        <dbReference type="Pfam" id="PF03600"/>
    </source>
</evidence>
<dbReference type="EMBL" id="CH940649">
    <property type="protein sequence ID" value="KRF81039.1"/>
    <property type="molecule type" value="Genomic_DNA"/>
</dbReference>
<feature type="transmembrane region" description="Helical" evidence="7">
    <location>
        <begin position="242"/>
        <end position="259"/>
    </location>
</feature>
<dbReference type="OrthoDB" id="442352at2759"/>
<dbReference type="GO" id="GO:0055085">
    <property type="term" value="P:transmembrane transport"/>
    <property type="evidence" value="ECO:0007669"/>
    <property type="project" value="InterPro"/>
</dbReference>
<evidence type="ECO:0000256" key="3">
    <source>
        <dbReference type="ARBA" id="ARBA00022692"/>
    </source>
</evidence>
<dbReference type="STRING" id="7244.A0A0Q9WIA5"/>
<proteinExistence type="predicted"/>
<keyword evidence="3 7" id="KW-0812">Transmembrane</keyword>
<evidence type="ECO:0000256" key="6">
    <source>
        <dbReference type="SAM" id="Coils"/>
    </source>
</evidence>
<protein>
    <recommendedName>
        <fullName evidence="8">Citrate transporter-like domain-containing protein</fullName>
    </recommendedName>
</protein>
<dbReference type="PANTHER" id="PTHR43568:SF1">
    <property type="entry name" value="P PROTEIN"/>
    <property type="match status" value="1"/>
</dbReference>
<keyword evidence="4 7" id="KW-1133">Transmembrane helix</keyword>
<feature type="transmembrane region" description="Helical" evidence="7">
    <location>
        <begin position="648"/>
        <end position="672"/>
    </location>
</feature>
<dbReference type="eggNOG" id="KOG2639">
    <property type="taxonomic scope" value="Eukaryota"/>
</dbReference>
<keyword evidence="6" id="KW-0175">Coiled coil</keyword>
<feature type="transmembrane region" description="Helical" evidence="7">
    <location>
        <begin position="279"/>
        <end position="301"/>
    </location>
</feature>
<comment type="subcellular location">
    <subcellularLocation>
        <location evidence="1">Membrane</location>
        <topology evidence="1">Multi-pass membrane protein</topology>
    </subcellularLocation>
</comment>
<feature type="transmembrane region" description="Helical" evidence="7">
    <location>
        <begin position="505"/>
        <end position="522"/>
    </location>
</feature>
<feature type="transmembrane region" description="Helical" evidence="7">
    <location>
        <begin position="560"/>
        <end position="584"/>
    </location>
</feature>
<evidence type="ECO:0000256" key="5">
    <source>
        <dbReference type="ARBA" id="ARBA00023136"/>
    </source>
</evidence>
<dbReference type="PANTHER" id="PTHR43568">
    <property type="entry name" value="P PROTEIN"/>
    <property type="match status" value="1"/>
</dbReference>
<dbReference type="InParanoid" id="A0A0Q9WIA5"/>
<keyword evidence="5 7" id="KW-0472">Membrane</keyword>
<dbReference type="InterPro" id="IPR051475">
    <property type="entry name" value="Diverse_Ion_Transporter"/>
</dbReference>
<sequence>MSTHNPHAAKARRSFYLHNEDESNVTPEQLRRRKILHYVYLVLKLATFIGFWLFFTVFMLLTPPNEHISKLIHVESQKPYIMVVNEEPEGNEICVYVRGNIEADITNNPKMAPESQKYILVSVRTFNTKSNTTEWSSKEWKVYLCDSATKPMELVKRYFELEHKQGKMLNFKMRGVQLRTVHTRAASDVQLQVILLNQNTEPTAVALTVDTEPLNKNVGILSAAALLVFLYVLIIWDIMDRTFAALFVATTAIGVLCVLGERPTMDVIISWIDMDTLMLLFGMMILVAVIAETGIFGYISVWAYRLSKGQPWLLLFLLCMLTVVMSAILDNVTILMLMVPIVIRLCESMDLRTTTVLVIVAIFSNIGGALTPVGDPPNVIIASNRYVLDAGTDFCAFVVHMLPGVVLSLATAWAYIYFVLRKGLQEGGADQMRESINNLAKTAAVLRETPSEANLRREILERIEELKERYRRKATAPQFGPQPTTNFIETLAEMQARYKVEDKPLLIKCCIALTFAVLLFMLHSLPFLAGATLSWTAFLSALLLLILANKRNIFSVLESIEWSTLLFFASLFVFIEACAELGLIDWVGDRTIAIIVSVDEKHRLITAILLVLWISAIFSAFVDNIPIVTMMLKLVIKLSLNDDLKVPLLPLIWALSYGVCYGGNGTLIAASSNVVAAGIANQYGYKITFLEFFKYGFPIMILTDIVSSLYLIIAHGLCKWH</sequence>
<dbReference type="KEGG" id="dvi:26531809"/>
<evidence type="ECO:0000256" key="1">
    <source>
        <dbReference type="ARBA" id="ARBA00004141"/>
    </source>
</evidence>
<feature type="transmembrane region" description="Helical" evidence="7">
    <location>
        <begin position="692"/>
        <end position="713"/>
    </location>
</feature>
<dbReference type="AlphaFoldDB" id="A0A0Q9WIA5"/>
<feature type="transmembrane region" description="Helical" evidence="7">
    <location>
        <begin position="313"/>
        <end position="343"/>
    </location>
</feature>
<feature type="transmembrane region" description="Helical" evidence="7">
    <location>
        <begin position="604"/>
        <end position="627"/>
    </location>
</feature>
<name>A0A0Q9WIA5_DROVI</name>
<accession>A0A0Q9WIA5</accession>
<evidence type="ECO:0000256" key="7">
    <source>
        <dbReference type="SAM" id="Phobius"/>
    </source>
</evidence>
<dbReference type="Pfam" id="PF03600">
    <property type="entry name" value="CitMHS"/>
    <property type="match status" value="1"/>
</dbReference>
<gene>
    <name evidence="9" type="primary">Dvir\GJ27039</name>
    <name evidence="9" type="ORF">Dvir_GJ27039</name>
</gene>
<feature type="transmembrane region" description="Helical" evidence="7">
    <location>
        <begin position="528"/>
        <end position="548"/>
    </location>
</feature>
<evidence type="ECO:0000313" key="9">
    <source>
        <dbReference type="EMBL" id="KRF81039.1"/>
    </source>
</evidence>
<keyword evidence="10" id="KW-1185">Reference proteome</keyword>
<evidence type="ECO:0000256" key="4">
    <source>
        <dbReference type="ARBA" id="ARBA00022989"/>
    </source>
</evidence>
<dbReference type="GO" id="GO:0016020">
    <property type="term" value="C:membrane"/>
    <property type="evidence" value="ECO:0007669"/>
    <property type="project" value="UniProtKB-SubCell"/>
</dbReference>
<feature type="domain" description="Citrate transporter-like" evidence="8">
    <location>
        <begin position="231"/>
        <end position="658"/>
    </location>
</feature>
<organism evidence="9 10">
    <name type="scientific">Drosophila virilis</name>
    <name type="common">Fruit fly</name>
    <dbReference type="NCBI Taxonomy" id="7244"/>
    <lineage>
        <taxon>Eukaryota</taxon>
        <taxon>Metazoa</taxon>
        <taxon>Ecdysozoa</taxon>
        <taxon>Arthropoda</taxon>
        <taxon>Hexapoda</taxon>
        <taxon>Insecta</taxon>
        <taxon>Pterygota</taxon>
        <taxon>Neoptera</taxon>
        <taxon>Endopterygota</taxon>
        <taxon>Diptera</taxon>
        <taxon>Brachycera</taxon>
        <taxon>Muscomorpha</taxon>
        <taxon>Ephydroidea</taxon>
        <taxon>Drosophilidae</taxon>
        <taxon>Drosophila</taxon>
    </lineage>
</organism>
<dbReference type="CDD" id="cd01116">
    <property type="entry name" value="P_permease"/>
    <property type="match status" value="1"/>
</dbReference>
<feature type="coiled-coil region" evidence="6">
    <location>
        <begin position="429"/>
        <end position="476"/>
    </location>
</feature>
<evidence type="ECO:0000313" key="10">
    <source>
        <dbReference type="Proteomes" id="UP000008792"/>
    </source>
</evidence>
<reference evidence="9 10" key="1">
    <citation type="journal article" date="2007" name="Nature">
        <title>Evolution of genes and genomes on the Drosophila phylogeny.</title>
        <authorList>
            <consortium name="Drosophila 12 Genomes Consortium"/>
            <person name="Clark A.G."/>
            <person name="Eisen M.B."/>
            <person name="Smith D.R."/>
            <person name="Bergman C.M."/>
            <person name="Oliver B."/>
            <person name="Markow T.A."/>
            <person name="Kaufman T.C."/>
            <person name="Kellis M."/>
            <person name="Gelbart W."/>
            <person name="Iyer V.N."/>
            <person name="Pollard D.A."/>
            <person name="Sackton T.B."/>
            <person name="Larracuente A.M."/>
            <person name="Singh N.D."/>
            <person name="Abad J.P."/>
            <person name="Abt D.N."/>
            <person name="Adryan B."/>
            <person name="Aguade M."/>
            <person name="Akashi H."/>
            <person name="Anderson W.W."/>
            <person name="Aquadro C.F."/>
            <person name="Ardell D.H."/>
            <person name="Arguello R."/>
            <person name="Artieri C.G."/>
            <person name="Barbash D.A."/>
            <person name="Barker D."/>
            <person name="Barsanti P."/>
            <person name="Batterham P."/>
            <person name="Batzoglou S."/>
            <person name="Begun D."/>
            <person name="Bhutkar A."/>
            <person name="Blanco E."/>
            <person name="Bosak S.A."/>
            <person name="Bradley R.K."/>
            <person name="Brand A.D."/>
            <person name="Brent M.R."/>
            <person name="Brooks A.N."/>
            <person name="Brown R.H."/>
            <person name="Butlin R.K."/>
            <person name="Caggese C."/>
            <person name="Calvi B.R."/>
            <person name="Bernardo de Carvalho A."/>
            <person name="Caspi A."/>
            <person name="Castrezana S."/>
            <person name="Celniker S.E."/>
            <person name="Chang J.L."/>
            <person name="Chapple C."/>
            <person name="Chatterji S."/>
            <person name="Chinwalla A."/>
            <person name="Civetta A."/>
            <person name="Clifton S.W."/>
            <person name="Comeron J.M."/>
            <person name="Costello J.C."/>
            <person name="Coyne J.A."/>
            <person name="Daub J."/>
            <person name="David R.G."/>
            <person name="Delcher A.L."/>
            <person name="Delehaunty K."/>
            <person name="Do C.B."/>
            <person name="Ebling H."/>
            <person name="Edwards K."/>
            <person name="Eickbush T."/>
            <person name="Evans J.D."/>
            <person name="Filipski A."/>
            <person name="Findeiss S."/>
            <person name="Freyhult E."/>
            <person name="Fulton L."/>
            <person name="Fulton R."/>
            <person name="Garcia A.C."/>
            <person name="Gardiner A."/>
            <person name="Garfield D.A."/>
            <person name="Garvin B.E."/>
            <person name="Gibson G."/>
            <person name="Gilbert D."/>
            <person name="Gnerre S."/>
            <person name="Godfrey J."/>
            <person name="Good R."/>
            <person name="Gotea V."/>
            <person name="Gravely B."/>
            <person name="Greenberg A.J."/>
            <person name="Griffiths-Jones S."/>
            <person name="Gross S."/>
            <person name="Guigo R."/>
            <person name="Gustafson E.A."/>
            <person name="Haerty W."/>
            <person name="Hahn M.W."/>
            <person name="Halligan D.L."/>
            <person name="Halpern A.L."/>
            <person name="Halter G.M."/>
            <person name="Han M.V."/>
            <person name="Heger A."/>
            <person name="Hillier L."/>
            <person name="Hinrichs A.S."/>
            <person name="Holmes I."/>
            <person name="Hoskins R.A."/>
            <person name="Hubisz M.J."/>
            <person name="Hultmark D."/>
            <person name="Huntley M.A."/>
            <person name="Jaffe D.B."/>
            <person name="Jagadeeshan S."/>
            <person name="Jeck W.R."/>
            <person name="Johnson J."/>
            <person name="Jones C.D."/>
            <person name="Jordan W.C."/>
            <person name="Karpen G.H."/>
            <person name="Kataoka E."/>
            <person name="Keightley P.D."/>
            <person name="Kheradpour P."/>
            <person name="Kirkness E.F."/>
            <person name="Koerich L.B."/>
            <person name="Kristiansen K."/>
            <person name="Kudrna D."/>
            <person name="Kulathinal R.J."/>
            <person name="Kumar S."/>
            <person name="Kwok R."/>
            <person name="Lander E."/>
            <person name="Langley C.H."/>
            <person name="Lapoint R."/>
            <person name="Lazzaro B.P."/>
            <person name="Lee S.J."/>
            <person name="Levesque L."/>
            <person name="Li R."/>
            <person name="Lin C.F."/>
            <person name="Lin M.F."/>
            <person name="Lindblad-Toh K."/>
            <person name="Llopart A."/>
            <person name="Long M."/>
            <person name="Low L."/>
            <person name="Lozovsky E."/>
            <person name="Lu J."/>
            <person name="Luo M."/>
            <person name="Machado C.A."/>
            <person name="Makalowski W."/>
            <person name="Marzo M."/>
            <person name="Matsuda M."/>
            <person name="Matzkin L."/>
            <person name="McAllister B."/>
            <person name="McBride C.S."/>
            <person name="McKernan B."/>
            <person name="McKernan K."/>
            <person name="Mendez-Lago M."/>
            <person name="Minx P."/>
            <person name="Mollenhauer M.U."/>
            <person name="Montooth K."/>
            <person name="Mount S.M."/>
            <person name="Mu X."/>
            <person name="Myers E."/>
            <person name="Negre B."/>
            <person name="Newfeld S."/>
            <person name="Nielsen R."/>
            <person name="Noor M.A."/>
            <person name="O'Grady P."/>
            <person name="Pachter L."/>
            <person name="Papaceit M."/>
            <person name="Parisi M.J."/>
            <person name="Parisi M."/>
            <person name="Parts L."/>
            <person name="Pedersen J.S."/>
            <person name="Pesole G."/>
            <person name="Phillippy A.M."/>
            <person name="Ponting C.P."/>
            <person name="Pop M."/>
            <person name="Porcelli D."/>
            <person name="Powell J.R."/>
            <person name="Prohaska S."/>
            <person name="Pruitt K."/>
            <person name="Puig M."/>
            <person name="Quesneville H."/>
            <person name="Ram K.R."/>
            <person name="Rand D."/>
            <person name="Rasmussen M.D."/>
            <person name="Reed L.K."/>
            <person name="Reenan R."/>
            <person name="Reily A."/>
            <person name="Remington K.A."/>
            <person name="Rieger T.T."/>
            <person name="Ritchie M.G."/>
            <person name="Robin C."/>
            <person name="Rogers Y.H."/>
            <person name="Rohde C."/>
            <person name="Rozas J."/>
            <person name="Rubenfield M.J."/>
            <person name="Ruiz A."/>
            <person name="Russo S."/>
            <person name="Salzberg S.L."/>
            <person name="Sanchez-Gracia A."/>
            <person name="Saranga D.J."/>
            <person name="Sato H."/>
            <person name="Schaeffer S.W."/>
            <person name="Schatz M.C."/>
            <person name="Schlenke T."/>
            <person name="Schwartz R."/>
            <person name="Segarra C."/>
            <person name="Singh R.S."/>
            <person name="Sirot L."/>
            <person name="Sirota M."/>
            <person name="Sisneros N.B."/>
            <person name="Smith C.D."/>
            <person name="Smith T.F."/>
            <person name="Spieth J."/>
            <person name="Stage D.E."/>
            <person name="Stark A."/>
            <person name="Stephan W."/>
            <person name="Strausberg R.L."/>
            <person name="Strempel S."/>
            <person name="Sturgill D."/>
            <person name="Sutton G."/>
            <person name="Sutton G.G."/>
            <person name="Tao W."/>
            <person name="Teichmann S."/>
            <person name="Tobari Y.N."/>
            <person name="Tomimura Y."/>
            <person name="Tsolas J.M."/>
            <person name="Valente V.L."/>
            <person name="Venter E."/>
            <person name="Venter J.C."/>
            <person name="Vicario S."/>
            <person name="Vieira F.G."/>
            <person name="Vilella A.J."/>
            <person name="Villasante A."/>
            <person name="Walenz B."/>
            <person name="Wang J."/>
            <person name="Wasserman M."/>
            <person name="Watts T."/>
            <person name="Wilson D."/>
            <person name="Wilson R.K."/>
            <person name="Wing R.A."/>
            <person name="Wolfner M.F."/>
            <person name="Wong A."/>
            <person name="Wong G.K."/>
            <person name="Wu C.I."/>
            <person name="Wu G."/>
            <person name="Yamamoto D."/>
            <person name="Yang H.P."/>
            <person name="Yang S.P."/>
            <person name="Yorke J.A."/>
            <person name="Yoshida K."/>
            <person name="Zdobnov E."/>
            <person name="Zhang P."/>
            <person name="Zhang Y."/>
            <person name="Zimin A.V."/>
            <person name="Baldwin J."/>
            <person name="Abdouelleil A."/>
            <person name="Abdulkadir J."/>
            <person name="Abebe A."/>
            <person name="Abera B."/>
            <person name="Abreu J."/>
            <person name="Acer S.C."/>
            <person name="Aftuck L."/>
            <person name="Alexander A."/>
            <person name="An P."/>
            <person name="Anderson E."/>
            <person name="Anderson S."/>
            <person name="Arachi H."/>
            <person name="Azer M."/>
            <person name="Bachantsang P."/>
            <person name="Barry A."/>
            <person name="Bayul T."/>
            <person name="Berlin A."/>
            <person name="Bessette D."/>
            <person name="Bloom T."/>
            <person name="Blye J."/>
            <person name="Boguslavskiy L."/>
            <person name="Bonnet C."/>
            <person name="Boukhgalter B."/>
            <person name="Bourzgui I."/>
            <person name="Brown A."/>
            <person name="Cahill P."/>
            <person name="Channer S."/>
            <person name="Cheshatsang Y."/>
            <person name="Chuda L."/>
            <person name="Citroen M."/>
            <person name="Collymore A."/>
            <person name="Cooke P."/>
            <person name="Costello M."/>
            <person name="D'Aco K."/>
            <person name="Daza R."/>
            <person name="De Haan G."/>
            <person name="DeGray S."/>
            <person name="DeMaso C."/>
            <person name="Dhargay N."/>
            <person name="Dooley K."/>
            <person name="Dooley E."/>
            <person name="Doricent M."/>
            <person name="Dorje P."/>
            <person name="Dorjee K."/>
            <person name="Dupes A."/>
            <person name="Elong R."/>
            <person name="Falk J."/>
            <person name="Farina A."/>
            <person name="Faro S."/>
            <person name="Ferguson D."/>
            <person name="Fisher S."/>
            <person name="Foley C.D."/>
            <person name="Franke A."/>
            <person name="Friedrich D."/>
            <person name="Gadbois L."/>
            <person name="Gearin G."/>
            <person name="Gearin C.R."/>
            <person name="Giannoukos G."/>
            <person name="Goode T."/>
            <person name="Graham J."/>
            <person name="Grandbois E."/>
            <person name="Grewal S."/>
            <person name="Gyaltsen K."/>
            <person name="Hafez N."/>
            <person name="Hagos B."/>
            <person name="Hall J."/>
            <person name="Henson C."/>
            <person name="Hollinger A."/>
            <person name="Honan T."/>
            <person name="Huard M.D."/>
            <person name="Hughes L."/>
            <person name="Hurhula B."/>
            <person name="Husby M.E."/>
            <person name="Kamat A."/>
            <person name="Kanga B."/>
            <person name="Kashin S."/>
            <person name="Khazanovich D."/>
            <person name="Kisner P."/>
            <person name="Lance K."/>
            <person name="Lara M."/>
            <person name="Lee W."/>
            <person name="Lennon N."/>
            <person name="Letendre F."/>
            <person name="LeVine R."/>
            <person name="Lipovsky A."/>
            <person name="Liu X."/>
            <person name="Liu J."/>
            <person name="Liu S."/>
            <person name="Lokyitsang T."/>
            <person name="Lokyitsang Y."/>
            <person name="Lubonja R."/>
            <person name="Lui A."/>
            <person name="MacDonald P."/>
            <person name="Magnisalis V."/>
            <person name="Maru K."/>
            <person name="Matthews C."/>
            <person name="McCusker W."/>
            <person name="McDonough S."/>
            <person name="Mehta T."/>
            <person name="Meldrim J."/>
            <person name="Meneus L."/>
            <person name="Mihai O."/>
            <person name="Mihalev A."/>
            <person name="Mihova T."/>
            <person name="Mittelman R."/>
            <person name="Mlenga V."/>
            <person name="Montmayeur A."/>
            <person name="Mulrain L."/>
            <person name="Navidi A."/>
            <person name="Naylor J."/>
            <person name="Negash T."/>
            <person name="Nguyen T."/>
            <person name="Nguyen N."/>
            <person name="Nicol R."/>
            <person name="Norbu C."/>
            <person name="Norbu N."/>
            <person name="Novod N."/>
            <person name="O'Neill B."/>
            <person name="Osman S."/>
            <person name="Markiewicz E."/>
            <person name="Oyono O.L."/>
            <person name="Patti C."/>
            <person name="Phunkhang P."/>
            <person name="Pierre F."/>
            <person name="Priest M."/>
            <person name="Raghuraman S."/>
            <person name="Rege F."/>
            <person name="Reyes R."/>
            <person name="Rise C."/>
            <person name="Rogov P."/>
            <person name="Ross K."/>
            <person name="Ryan E."/>
            <person name="Settipalli S."/>
            <person name="Shea T."/>
            <person name="Sherpa N."/>
            <person name="Shi L."/>
            <person name="Shih D."/>
            <person name="Sparrow T."/>
            <person name="Spaulding J."/>
            <person name="Stalker J."/>
            <person name="Stange-Thomann N."/>
            <person name="Stavropoulos S."/>
            <person name="Stone C."/>
            <person name="Strader C."/>
            <person name="Tesfaye S."/>
            <person name="Thomson T."/>
            <person name="Thoulutsang Y."/>
            <person name="Thoulutsang D."/>
            <person name="Topham K."/>
            <person name="Topping I."/>
            <person name="Tsamla T."/>
            <person name="Vassiliev H."/>
            <person name="Vo A."/>
            <person name="Wangchuk T."/>
            <person name="Wangdi T."/>
            <person name="Weiand M."/>
            <person name="Wilkinson J."/>
            <person name="Wilson A."/>
            <person name="Yadav S."/>
            <person name="Young G."/>
            <person name="Yu Q."/>
            <person name="Zembek L."/>
            <person name="Zhong D."/>
            <person name="Zimmer A."/>
            <person name="Zwirko Z."/>
            <person name="Jaffe D.B."/>
            <person name="Alvarez P."/>
            <person name="Brockman W."/>
            <person name="Butler J."/>
            <person name="Chin C."/>
            <person name="Gnerre S."/>
            <person name="Grabherr M."/>
            <person name="Kleber M."/>
            <person name="Mauceli E."/>
            <person name="MacCallum I."/>
        </authorList>
    </citation>
    <scope>NUCLEOTIDE SEQUENCE [LARGE SCALE GENOMIC DNA]</scope>
    <source>
        <strain evidence="10">Tucson 15010-1051.87</strain>
    </source>
</reference>
<feature type="transmembrane region" description="Helical" evidence="7">
    <location>
        <begin position="38"/>
        <end position="61"/>
    </location>
</feature>
<evidence type="ECO:0000256" key="2">
    <source>
        <dbReference type="ARBA" id="ARBA00022448"/>
    </source>
</evidence>
<feature type="transmembrane region" description="Helical" evidence="7">
    <location>
        <begin position="218"/>
        <end position="236"/>
    </location>
</feature>
<feature type="transmembrane region" description="Helical" evidence="7">
    <location>
        <begin position="394"/>
        <end position="418"/>
    </location>
</feature>
<dbReference type="InterPro" id="IPR004680">
    <property type="entry name" value="Cit_transptr-like_dom"/>
</dbReference>
<keyword evidence="2" id="KW-0813">Transport</keyword>
<dbReference type="Proteomes" id="UP000008792">
    <property type="component" value="Unassembled WGS sequence"/>
</dbReference>
<dbReference type="FunCoup" id="A0A0Q9WIA5">
    <property type="interactions" value="33"/>
</dbReference>